<dbReference type="InterPro" id="IPR027268">
    <property type="entry name" value="Peptidase_M4/M1_CTD_sf"/>
</dbReference>
<reference evidence="4 5" key="1">
    <citation type="submission" date="2016-10" db="EMBL/GenBank/DDBJ databases">
        <authorList>
            <person name="de Groot N.N."/>
        </authorList>
    </citation>
    <scope>NUCLEOTIDE SEQUENCE [LARGE SCALE GENOMIC DNA]</scope>
    <source>
        <strain evidence="4 5">Vu-144</strain>
    </source>
</reference>
<dbReference type="STRING" id="551991.SAMN05192529_11225"/>
<keyword evidence="1" id="KW-0732">Signal</keyword>
<name>A0A1H3ZTH0_9BACT</name>
<protein>
    <submittedName>
        <fullName evidence="4">Peptidase family M1</fullName>
    </submittedName>
</protein>
<evidence type="ECO:0000313" key="4">
    <source>
        <dbReference type="EMBL" id="SEA26915.1"/>
    </source>
</evidence>
<keyword evidence="5" id="KW-1185">Reference proteome</keyword>
<feature type="signal peptide" evidence="1">
    <location>
        <begin position="1"/>
        <end position="23"/>
    </location>
</feature>
<dbReference type="GO" id="GO:0043171">
    <property type="term" value="P:peptide catabolic process"/>
    <property type="evidence" value="ECO:0007669"/>
    <property type="project" value="TreeGrafter"/>
</dbReference>
<dbReference type="GO" id="GO:0070006">
    <property type="term" value="F:metalloaminopeptidase activity"/>
    <property type="evidence" value="ECO:0007669"/>
    <property type="project" value="TreeGrafter"/>
</dbReference>
<dbReference type="GO" id="GO:0005615">
    <property type="term" value="C:extracellular space"/>
    <property type="evidence" value="ECO:0007669"/>
    <property type="project" value="TreeGrafter"/>
</dbReference>
<evidence type="ECO:0000259" key="2">
    <source>
        <dbReference type="Pfam" id="PF01433"/>
    </source>
</evidence>
<dbReference type="GO" id="GO:0008270">
    <property type="term" value="F:zinc ion binding"/>
    <property type="evidence" value="ECO:0007669"/>
    <property type="project" value="InterPro"/>
</dbReference>
<dbReference type="Gene3D" id="2.60.40.1730">
    <property type="entry name" value="tricorn interacting facor f3 domain"/>
    <property type="match status" value="1"/>
</dbReference>
<dbReference type="RefSeq" id="WP_244518883.1">
    <property type="nucleotide sequence ID" value="NZ_FNQY01000012.1"/>
</dbReference>
<dbReference type="PANTHER" id="PTHR11533">
    <property type="entry name" value="PROTEASE M1 ZINC METALLOPROTEASE"/>
    <property type="match status" value="1"/>
</dbReference>
<dbReference type="SUPFAM" id="SSF63737">
    <property type="entry name" value="Leukotriene A4 hydrolase N-terminal domain"/>
    <property type="match status" value="1"/>
</dbReference>
<feature type="domain" description="Peptidase M1 membrane alanine aminopeptidase" evidence="2">
    <location>
        <begin position="318"/>
        <end position="492"/>
    </location>
</feature>
<dbReference type="InterPro" id="IPR045357">
    <property type="entry name" value="Aminopeptidase_N-like_N"/>
</dbReference>
<dbReference type="AlphaFoldDB" id="A0A1H3ZTH0"/>
<dbReference type="Pfam" id="PF01433">
    <property type="entry name" value="Peptidase_M1"/>
    <property type="match status" value="1"/>
</dbReference>
<dbReference type="GO" id="GO:0016020">
    <property type="term" value="C:membrane"/>
    <property type="evidence" value="ECO:0007669"/>
    <property type="project" value="TreeGrafter"/>
</dbReference>
<dbReference type="SUPFAM" id="SSF55486">
    <property type="entry name" value="Metalloproteases ('zincins'), catalytic domain"/>
    <property type="match status" value="1"/>
</dbReference>
<dbReference type="PANTHER" id="PTHR11533:SF174">
    <property type="entry name" value="PUROMYCIN-SENSITIVE AMINOPEPTIDASE-RELATED"/>
    <property type="match status" value="1"/>
</dbReference>
<evidence type="ECO:0000259" key="3">
    <source>
        <dbReference type="Pfam" id="PF17900"/>
    </source>
</evidence>
<dbReference type="Gene3D" id="1.10.390.10">
    <property type="entry name" value="Neutral Protease Domain 2"/>
    <property type="match status" value="1"/>
</dbReference>
<feature type="chain" id="PRO_5011771077" evidence="1">
    <location>
        <begin position="24"/>
        <end position="582"/>
    </location>
</feature>
<dbReference type="GO" id="GO:0042277">
    <property type="term" value="F:peptide binding"/>
    <property type="evidence" value="ECO:0007669"/>
    <property type="project" value="TreeGrafter"/>
</dbReference>
<dbReference type="GO" id="GO:0005737">
    <property type="term" value="C:cytoplasm"/>
    <property type="evidence" value="ECO:0007669"/>
    <property type="project" value="TreeGrafter"/>
</dbReference>
<feature type="domain" description="Aminopeptidase N-like N-terminal" evidence="3">
    <location>
        <begin position="75"/>
        <end position="253"/>
    </location>
</feature>
<dbReference type="Pfam" id="PF17900">
    <property type="entry name" value="Peptidase_M1_N"/>
    <property type="match status" value="1"/>
</dbReference>
<gene>
    <name evidence="4" type="ORF">SAMN05192529_11225</name>
</gene>
<evidence type="ECO:0000313" key="5">
    <source>
        <dbReference type="Proteomes" id="UP000199041"/>
    </source>
</evidence>
<accession>A0A1H3ZTH0</accession>
<organism evidence="4 5">
    <name type="scientific">Arachidicoccus rhizosphaerae</name>
    <dbReference type="NCBI Taxonomy" id="551991"/>
    <lineage>
        <taxon>Bacteria</taxon>
        <taxon>Pseudomonadati</taxon>
        <taxon>Bacteroidota</taxon>
        <taxon>Chitinophagia</taxon>
        <taxon>Chitinophagales</taxon>
        <taxon>Chitinophagaceae</taxon>
        <taxon>Arachidicoccus</taxon>
    </lineage>
</organism>
<proteinExistence type="predicted"/>
<dbReference type="EMBL" id="FNQY01000012">
    <property type="protein sequence ID" value="SEA26915.1"/>
    <property type="molecule type" value="Genomic_DNA"/>
</dbReference>
<dbReference type="Proteomes" id="UP000199041">
    <property type="component" value="Unassembled WGS sequence"/>
</dbReference>
<evidence type="ECO:0000256" key="1">
    <source>
        <dbReference type="SAM" id="SignalP"/>
    </source>
</evidence>
<dbReference type="InterPro" id="IPR042097">
    <property type="entry name" value="Aminopeptidase_N-like_N_sf"/>
</dbReference>
<sequence>MPKKYHILLLVILCAINNSFLSAQVNLQPNADSVRAQRDRMVRAATLAYQNKVFTKADTIRGSITPERAWWDVLRYDITIKPVFDSHFTVGNNLITYQVISNEQPSMQIDLQEPLKIDSIVLDNNERLKFSQQGNAWYVQTPKQSLFSIHTVRIYFQGKPQIAVRPPWDGGWTFTKDRSGHPWMTVCCQGHGASIWYPCKDHQSDEPDQGATLTMIAPSNLVAVSNGRKISEVKNQDGTTTTKWGVKSPISNYCIIPYIGDYTSFSEVFHGEAGPLDITYHVLKEDLQKAKDYMPFEVRHMLQSMEYWFGPYPFYQDGYQLVEVQHTGMEHQSAVAYGNWFAHGYRGKDLAANGWGSKWDFIIVHESGHEWFGNNITSKDVADMWVHESFTNYSETLYVEYRWGKKAGNEYNFGIRQNIRNDRPILGRFGVNESGSGDMYYKGSNMIHAIRHSLDNDSLFRSILRGLNKEFYHKTVTGKQIENYICKKAGFNYLPVFTQYLTTTEIPRLDLHFNQDSSILSFRWKNCIDSFNLPIALHEAKTNTAIKIYPSTQWQKIKVSKDQLPLFNPDSIKFNYYIQVDF</sequence>
<dbReference type="InterPro" id="IPR050344">
    <property type="entry name" value="Peptidase_M1_aminopeptidases"/>
</dbReference>
<dbReference type="InterPro" id="IPR014782">
    <property type="entry name" value="Peptidase_M1_dom"/>
</dbReference>
<dbReference type="CDD" id="cd09603">
    <property type="entry name" value="M1_APN_like"/>
    <property type="match status" value="1"/>
</dbReference>